<dbReference type="Proteomes" id="UP000509568">
    <property type="component" value="Chromosome"/>
</dbReference>
<proteinExistence type="predicted"/>
<reference evidence="5 6" key="1">
    <citation type="submission" date="2020-06" db="EMBL/GenBank/DDBJ databases">
        <title>Pseudomonas eucalypticola sp. nov., an endophyte of Eucalyptus dunnii leaves with biocontrol ability of eucalyptus leaf blight.</title>
        <authorList>
            <person name="Liu Y."/>
            <person name="Song Z."/>
            <person name="Zeng H."/>
            <person name="Lu M."/>
            <person name="Wang X."/>
            <person name="Lian X."/>
            <person name="Zhang Q."/>
        </authorList>
    </citation>
    <scope>NUCLEOTIDE SEQUENCE [LARGE SCALE GENOMIC DNA]</scope>
    <source>
        <strain evidence="5 6">NP-1</strain>
    </source>
</reference>
<organism evidence="5 6">
    <name type="scientific">Pseudomonas eucalypticola</name>
    <dbReference type="NCBI Taxonomy" id="2599595"/>
    <lineage>
        <taxon>Bacteria</taxon>
        <taxon>Pseudomonadati</taxon>
        <taxon>Pseudomonadota</taxon>
        <taxon>Gammaproteobacteria</taxon>
        <taxon>Pseudomonadales</taxon>
        <taxon>Pseudomonadaceae</taxon>
        <taxon>Pseudomonas</taxon>
    </lineage>
</organism>
<evidence type="ECO:0000313" key="6">
    <source>
        <dbReference type="Proteomes" id="UP000509568"/>
    </source>
</evidence>
<dbReference type="Gene3D" id="1.10.10.10">
    <property type="entry name" value="Winged helix-like DNA-binding domain superfamily/Winged helix DNA-binding domain"/>
    <property type="match status" value="1"/>
</dbReference>
<keyword evidence="3" id="KW-0804">Transcription</keyword>
<dbReference type="InterPro" id="IPR011663">
    <property type="entry name" value="UTRA"/>
</dbReference>
<evidence type="ECO:0000313" key="5">
    <source>
        <dbReference type="EMBL" id="QKZ07616.1"/>
    </source>
</evidence>
<dbReference type="FunFam" id="1.10.10.10:FF:000287">
    <property type="entry name" value="Phosphonate utilization transcriptional regulator PhnR"/>
    <property type="match status" value="1"/>
</dbReference>
<dbReference type="Gene3D" id="3.40.1410.10">
    <property type="entry name" value="Chorismate lyase-like"/>
    <property type="match status" value="1"/>
</dbReference>
<gene>
    <name evidence="5" type="ORF">HWQ56_06600</name>
</gene>
<dbReference type="SUPFAM" id="SSF46785">
    <property type="entry name" value="Winged helix' DNA-binding domain"/>
    <property type="match status" value="1"/>
</dbReference>
<protein>
    <submittedName>
        <fullName evidence="5">UTRA domain-containing protein</fullName>
    </submittedName>
</protein>
<name>A0A7D5DBX8_9PSED</name>
<dbReference type="Pfam" id="PF00392">
    <property type="entry name" value="GntR"/>
    <property type="match status" value="1"/>
</dbReference>
<dbReference type="InterPro" id="IPR028978">
    <property type="entry name" value="Chorismate_lyase_/UTRA_dom_sf"/>
</dbReference>
<dbReference type="PRINTS" id="PR00035">
    <property type="entry name" value="HTHGNTR"/>
</dbReference>
<dbReference type="Pfam" id="PF07702">
    <property type="entry name" value="UTRA"/>
    <property type="match status" value="1"/>
</dbReference>
<dbReference type="SUPFAM" id="SSF64288">
    <property type="entry name" value="Chorismate lyase-like"/>
    <property type="match status" value="1"/>
</dbReference>
<feature type="domain" description="HTH gntR-type" evidence="4">
    <location>
        <begin position="6"/>
        <end position="74"/>
    </location>
</feature>
<dbReference type="InterPro" id="IPR036388">
    <property type="entry name" value="WH-like_DNA-bd_sf"/>
</dbReference>
<evidence type="ECO:0000256" key="1">
    <source>
        <dbReference type="ARBA" id="ARBA00023015"/>
    </source>
</evidence>
<dbReference type="PANTHER" id="PTHR44846">
    <property type="entry name" value="MANNOSYL-D-GLYCERATE TRANSPORT/METABOLISM SYSTEM REPRESSOR MNGR-RELATED"/>
    <property type="match status" value="1"/>
</dbReference>
<keyword evidence="2" id="KW-0238">DNA-binding</keyword>
<dbReference type="GO" id="GO:0003677">
    <property type="term" value="F:DNA binding"/>
    <property type="evidence" value="ECO:0007669"/>
    <property type="project" value="UniProtKB-KW"/>
</dbReference>
<dbReference type="SMART" id="SM00345">
    <property type="entry name" value="HTH_GNTR"/>
    <property type="match status" value="1"/>
</dbReference>
<dbReference type="EMBL" id="CP056030">
    <property type="protein sequence ID" value="QKZ07616.1"/>
    <property type="molecule type" value="Genomic_DNA"/>
</dbReference>
<dbReference type="GO" id="GO:0003700">
    <property type="term" value="F:DNA-binding transcription factor activity"/>
    <property type="evidence" value="ECO:0007669"/>
    <property type="project" value="InterPro"/>
</dbReference>
<evidence type="ECO:0000256" key="3">
    <source>
        <dbReference type="ARBA" id="ARBA00023163"/>
    </source>
</evidence>
<dbReference type="InterPro" id="IPR036390">
    <property type="entry name" value="WH_DNA-bd_sf"/>
</dbReference>
<dbReference type="GO" id="GO:0045892">
    <property type="term" value="P:negative regulation of DNA-templated transcription"/>
    <property type="evidence" value="ECO:0007669"/>
    <property type="project" value="TreeGrafter"/>
</dbReference>
<dbReference type="PANTHER" id="PTHR44846:SF7">
    <property type="entry name" value="TRANSCRIPTIONAL REGULATOR OF 2-AMINOETHYLPHOSPHONATE DEGRADATION OPERONS-RELATED"/>
    <property type="match status" value="1"/>
</dbReference>
<dbReference type="RefSeq" id="WP_158153872.1">
    <property type="nucleotide sequence ID" value="NZ_CP056030.1"/>
</dbReference>
<dbReference type="InterPro" id="IPR050679">
    <property type="entry name" value="Bact_HTH_transcr_reg"/>
</dbReference>
<dbReference type="AlphaFoldDB" id="A0A7D5DBX8"/>
<dbReference type="PROSITE" id="PS50949">
    <property type="entry name" value="HTH_GNTR"/>
    <property type="match status" value="1"/>
</dbReference>
<dbReference type="CDD" id="cd07377">
    <property type="entry name" value="WHTH_GntR"/>
    <property type="match status" value="1"/>
</dbReference>
<dbReference type="SMART" id="SM00866">
    <property type="entry name" value="UTRA"/>
    <property type="match status" value="1"/>
</dbReference>
<evidence type="ECO:0000256" key="2">
    <source>
        <dbReference type="ARBA" id="ARBA00023125"/>
    </source>
</evidence>
<dbReference type="InterPro" id="IPR000524">
    <property type="entry name" value="Tscrpt_reg_HTH_GntR"/>
</dbReference>
<dbReference type="KEGG" id="pez:HWQ56_06600"/>
<accession>A0A7D5DBX8</accession>
<sequence>MRNSAPRAVTAICQALQEQIQHGLLAPGCKLPAERKLSEVFDTTRITLREALVQLEARGLIYREERRGWFISPPRLTYDLMKRSHFHAMVREQGREPSTQLLSGRLVPASAAICASLRLPPLSSVIRLCRTRRIDQRLVLYVEHYLNPQYFPGILDLDLSQPLTEIYARQYGIEYGRVCFEMAPTALRAEAASALKVSVGSPGLRITRVNHDQQGRLIDCDLEYWRHDAIALRADVSPP</sequence>
<evidence type="ECO:0000259" key="4">
    <source>
        <dbReference type="PROSITE" id="PS50949"/>
    </source>
</evidence>
<keyword evidence="6" id="KW-1185">Reference proteome</keyword>
<keyword evidence="1" id="KW-0805">Transcription regulation</keyword>